<evidence type="ECO:0000313" key="1">
    <source>
        <dbReference type="EMBL" id="EMQ94624.1"/>
    </source>
</evidence>
<evidence type="ECO:0000313" key="2">
    <source>
        <dbReference type="Proteomes" id="UP000012024"/>
    </source>
</evidence>
<name>M7MYQ1_9FLAO</name>
<dbReference type="PATRIC" id="fig|1137281.3.peg.2010"/>
<proteinExistence type="predicted"/>
<comment type="caution">
    <text evidence="1">The sequence shown here is derived from an EMBL/GenBank/DDBJ whole genome shotgun (WGS) entry which is preliminary data.</text>
</comment>
<sequence length="53" mass="5985">MKRQVNDGDGCKYLYQPIFGVLNNPSSVCNKPLYYINDGKTIKHISKGKRNPA</sequence>
<reference evidence="1 2" key="1">
    <citation type="submission" date="2012-12" db="EMBL/GenBank/DDBJ databases">
        <title>Genome assembly of Formosa sp. AK20.</title>
        <authorList>
            <person name="Kumar R."/>
            <person name="Khatri I."/>
            <person name="Vaidya B."/>
            <person name="Subramanian S."/>
            <person name="Pinnaka A."/>
        </authorList>
    </citation>
    <scope>NUCLEOTIDE SEQUENCE [LARGE SCALE GENOMIC DNA]</scope>
    <source>
        <strain evidence="1 2">AK20</strain>
    </source>
</reference>
<protein>
    <submittedName>
        <fullName evidence="1">Uncharacterized protein</fullName>
    </submittedName>
</protein>
<organism evidence="1 2">
    <name type="scientific">Xanthomarina gelatinilytica</name>
    <dbReference type="NCBI Taxonomy" id="1137281"/>
    <lineage>
        <taxon>Bacteria</taxon>
        <taxon>Pseudomonadati</taxon>
        <taxon>Bacteroidota</taxon>
        <taxon>Flavobacteriia</taxon>
        <taxon>Flavobacteriales</taxon>
        <taxon>Flavobacteriaceae</taxon>
        <taxon>Xanthomarina</taxon>
    </lineage>
</organism>
<dbReference type="EMBL" id="ANLA01000015">
    <property type="protein sequence ID" value="EMQ94624.1"/>
    <property type="molecule type" value="Genomic_DNA"/>
</dbReference>
<accession>M7MYQ1</accession>
<gene>
    <name evidence="1" type="ORF">D778_00578</name>
</gene>
<dbReference type="AlphaFoldDB" id="M7MYQ1"/>
<keyword evidence="2" id="KW-1185">Reference proteome</keyword>
<dbReference type="Proteomes" id="UP000012024">
    <property type="component" value="Unassembled WGS sequence"/>
</dbReference>